<dbReference type="NCBIfam" id="TIGR02246">
    <property type="entry name" value="SgcJ/EcaC family oxidoreductase"/>
    <property type="match status" value="1"/>
</dbReference>
<evidence type="ECO:0000259" key="1">
    <source>
        <dbReference type="Pfam" id="PF14534"/>
    </source>
</evidence>
<dbReference type="Gene3D" id="3.10.450.50">
    <property type="match status" value="1"/>
</dbReference>
<dbReference type="GO" id="GO:0004769">
    <property type="term" value="F:steroid Delta-isomerase activity"/>
    <property type="evidence" value="ECO:0007669"/>
    <property type="project" value="UniProtKB-EC"/>
</dbReference>
<keyword evidence="2" id="KW-0413">Isomerase</keyword>
<organism evidence="2 3">
    <name type="scientific">Rhodopirellula maiorica SM1</name>
    <dbReference type="NCBI Taxonomy" id="1265738"/>
    <lineage>
        <taxon>Bacteria</taxon>
        <taxon>Pseudomonadati</taxon>
        <taxon>Planctomycetota</taxon>
        <taxon>Planctomycetia</taxon>
        <taxon>Pirellulales</taxon>
        <taxon>Pirellulaceae</taxon>
        <taxon>Novipirellula</taxon>
    </lineage>
</organism>
<feature type="domain" description="DUF4440" evidence="1">
    <location>
        <begin position="25"/>
        <end position="133"/>
    </location>
</feature>
<protein>
    <submittedName>
        <fullName evidence="2">Steroid delta5-4-isomerase</fullName>
        <ecNumber evidence="2">5.3.3.1</ecNumber>
    </submittedName>
</protein>
<dbReference type="InterPro" id="IPR032710">
    <property type="entry name" value="NTF2-like_dom_sf"/>
</dbReference>
<dbReference type="EC" id="5.3.3.1" evidence="2"/>
<keyword evidence="3" id="KW-1185">Reference proteome</keyword>
<evidence type="ECO:0000313" key="2">
    <source>
        <dbReference type="EMBL" id="EMI16212.1"/>
    </source>
</evidence>
<proteinExistence type="predicted"/>
<dbReference type="InterPro" id="IPR027843">
    <property type="entry name" value="DUF4440"/>
</dbReference>
<gene>
    <name evidence="2" type="ORF">RMSM_06880</name>
</gene>
<dbReference type="Proteomes" id="UP000011991">
    <property type="component" value="Unassembled WGS sequence"/>
</dbReference>
<dbReference type="AlphaFoldDB" id="M5RLF3"/>
<dbReference type="PATRIC" id="fig|1265738.3.peg.6869"/>
<sequence length="293" mass="32341">MSVTWTALLCMAPVSADQASDEAAIRKEVEAYVTAFNQGNAKALAAMWSPEAVYTNPLSGEQVVGREAIEQQFAAIFTENQGAKLAATTNAIQFISPGVALEQGTAMVSREGKEPEESGYQAVYVKQDGKWLLDRVSEEEIPVAVSSPNRLEELDWLIGTWIDEDDEARIVSSYRWTKNRNFISQMFSLTIGDRIEHSGMQIIGWDPAAERIRSWVFDSDGGFGEGVWDQHDKAWHIQATGTLPDGSQSSSTNIVTYVDDNTFTWQSVNRIVDGELLPNVDEVVVAKQVGQSE</sequence>
<comment type="caution">
    <text evidence="2">The sequence shown here is derived from an EMBL/GenBank/DDBJ whole genome shotgun (WGS) entry which is preliminary data.</text>
</comment>
<dbReference type="EMBL" id="ANOG01000984">
    <property type="protein sequence ID" value="EMI16212.1"/>
    <property type="molecule type" value="Genomic_DNA"/>
</dbReference>
<name>M5RLF3_9BACT</name>
<dbReference type="InterPro" id="IPR011944">
    <property type="entry name" value="Steroid_delta5-4_isomerase"/>
</dbReference>
<reference evidence="2 3" key="1">
    <citation type="journal article" date="2013" name="Mar. Genomics">
        <title>Expression of sulfatases in Rhodopirellula baltica and the diversity of sulfatases in the genus Rhodopirellula.</title>
        <authorList>
            <person name="Wegner C.E."/>
            <person name="Richter-Heitmann T."/>
            <person name="Klindworth A."/>
            <person name="Klockow C."/>
            <person name="Richter M."/>
            <person name="Achstetter T."/>
            <person name="Glockner F.O."/>
            <person name="Harder J."/>
        </authorList>
    </citation>
    <scope>NUCLEOTIDE SEQUENCE [LARGE SCALE GENOMIC DNA]</scope>
    <source>
        <strain evidence="2 3">SM1</strain>
    </source>
</reference>
<accession>M5RLF3</accession>
<dbReference type="SUPFAM" id="SSF54427">
    <property type="entry name" value="NTF2-like"/>
    <property type="match status" value="1"/>
</dbReference>
<dbReference type="Pfam" id="PF14534">
    <property type="entry name" value="DUF4440"/>
    <property type="match status" value="1"/>
</dbReference>
<evidence type="ECO:0000313" key="3">
    <source>
        <dbReference type="Proteomes" id="UP000011991"/>
    </source>
</evidence>